<organism evidence="1 2">
    <name type="scientific">Nephila pilipes</name>
    <name type="common">Giant wood spider</name>
    <name type="synonym">Nephila maculata</name>
    <dbReference type="NCBI Taxonomy" id="299642"/>
    <lineage>
        <taxon>Eukaryota</taxon>
        <taxon>Metazoa</taxon>
        <taxon>Ecdysozoa</taxon>
        <taxon>Arthropoda</taxon>
        <taxon>Chelicerata</taxon>
        <taxon>Arachnida</taxon>
        <taxon>Araneae</taxon>
        <taxon>Araneomorphae</taxon>
        <taxon>Entelegynae</taxon>
        <taxon>Araneoidea</taxon>
        <taxon>Nephilidae</taxon>
        <taxon>Nephila</taxon>
    </lineage>
</organism>
<sequence length="100" mass="11254">MLNRTREKNSSSPIPNQATKIHQIDSYYTVATNSNMLLDKPDDTRAKERATDLILEGSSVPFPEDLMNVFEKTLLQTCDDFMHTITSSGTYTVPTQPVTE</sequence>
<dbReference type="EMBL" id="BMAW01076335">
    <property type="protein sequence ID" value="GFU01104.1"/>
    <property type="molecule type" value="Genomic_DNA"/>
</dbReference>
<proteinExistence type="predicted"/>
<reference evidence="1" key="1">
    <citation type="submission" date="2020-08" db="EMBL/GenBank/DDBJ databases">
        <title>Multicomponent nature underlies the extraordinary mechanical properties of spider dragline silk.</title>
        <authorList>
            <person name="Kono N."/>
            <person name="Nakamura H."/>
            <person name="Mori M."/>
            <person name="Yoshida Y."/>
            <person name="Ohtoshi R."/>
            <person name="Malay A.D."/>
            <person name="Moran D.A.P."/>
            <person name="Tomita M."/>
            <person name="Numata K."/>
            <person name="Arakawa K."/>
        </authorList>
    </citation>
    <scope>NUCLEOTIDE SEQUENCE</scope>
</reference>
<evidence type="ECO:0000313" key="1">
    <source>
        <dbReference type="EMBL" id="GFU01104.1"/>
    </source>
</evidence>
<accession>A0A8X6Q447</accession>
<dbReference type="AlphaFoldDB" id="A0A8X6Q447"/>
<keyword evidence="2" id="KW-1185">Reference proteome</keyword>
<protein>
    <submittedName>
        <fullName evidence="1">Uncharacterized protein</fullName>
    </submittedName>
</protein>
<comment type="caution">
    <text evidence="1">The sequence shown here is derived from an EMBL/GenBank/DDBJ whole genome shotgun (WGS) entry which is preliminary data.</text>
</comment>
<evidence type="ECO:0000313" key="2">
    <source>
        <dbReference type="Proteomes" id="UP000887013"/>
    </source>
</evidence>
<name>A0A8X6Q447_NEPPI</name>
<dbReference type="Proteomes" id="UP000887013">
    <property type="component" value="Unassembled WGS sequence"/>
</dbReference>
<gene>
    <name evidence="1" type="ORF">NPIL_692891</name>
</gene>